<dbReference type="EMBL" id="CAFZ01000024">
    <property type="protein sequence ID" value="CCA68049.1"/>
    <property type="molecule type" value="Genomic_DNA"/>
</dbReference>
<dbReference type="InterPro" id="IPR023165">
    <property type="entry name" value="rRNA_Ade_diMease-like_C"/>
</dbReference>
<proteinExistence type="inferred from homology"/>
<accession>G4T9N8</accession>
<dbReference type="eggNOG" id="ENOG502QY7G">
    <property type="taxonomic scope" value="Eukaryota"/>
</dbReference>
<evidence type="ECO:0000313" key="8">
    <source>
        <dbReference type="EMBL" id="CCA68049.1"/>
    </source>
</evidence>
<comment type="subcellular location">
    <subcellularLocation>
        <location evidence="1">Mitochondrion</location>
    </subcellularLocation>
</comment>
<name>G4T9N8_SERID</name>
<dbReference type="GO" id="GO:0006391">
    <property type="term" value="P:transcription initiation at mitochondrial promoter"/>
    <property type="evidence" value="ECO:0007669"/>
    <property type="project" value="TreeGrafter"/>
</dbReference>
<keyword evidence="4 7" id="KW-0949">S-adenosyl-L-methionine</keyword>
<dbReference type="GO" id="GO:0034246">
    <property type="term" value="F:mitochondrial transcription factor activity"/>
    <property type="evidence" value="ECO:0007669"/>
    <property type="project" value="TreeGrafter"/>
</dbReference>
<dbReference type="PANTHER" id="PTHR11727">
    <property type="entry name" value="DIMETHYLADENOSINE TRANSFERASE"/>
    <property type="match status" value="1"/>
</dbReference>
<dbReference type="Gene3D" id="1.10.8.100">
    <property type="entry name" value="Ribosomal RNA adenine dimethylase-like, domain 2"/>
    <property type="match status" value="1"/>
</dbReference>
<reference evidence="8 9" key="1">
    <citation type="journal article" date="2011" name="PLoS Pathog.">
        <title>Endophytic Life Strategies Decoded by Genome and Transcriptome Analyses of the Mutualistic Root Symbiont Piriformospora indica.</title>
        <authorList>
            <person name="Zuccaro A."/>
            <person name="Lahrmann U."/>
            <person name="Guldener U."/>
            <person name="Langen G."/>
            <person name="Pfiffi S."/>
            <person name="Biedenkopf D."/>
            <person name="Wong P."/>
            <person name="Samans B."/>
            <person name="Grimm C."/>
            <person name="Basiewicz M."/>
            <person name="Murat C."/>
            <person name="Martin F."/>
            <person name="Kogel K.H."/>
        </authorList>
    </citation>
    <scope>NUCLEOTIDE SEQUENCE [LARGE SCALE GENOMIC DNA]</scope>
    <source>
        <strain evidence="8 9">DSM 11827</strain>
    </source>
</reference>
<dbReference type="PANTHER" id="PTHR11727:SF17">
    <property type="entry name" value="DIMETHYLADENOSINE TRANSFERASE 1, MITOCHONDRIAL"/>
    <property type="match status" value="1"/>
</dbReference>
<dbReference type="EC" id="2.1.1.-" evidence="7"/>
<organism evidence="8 9">
    <name type="scientific">Serendipita indica (strain DSM 11827)</name>
    <name type="common">Root endophyte fungus</name>
    <name type="synonym">Piriformospora indica</name>
    <dbReference type="NCBI Taxonomy" id="1109443"/>
    <lineage>
        <taxon>Eukaryota</taxon>
        <taxon>Fungi</taxon>
        <taxon>Dikarya</taxon>
        <taxon>Basidiomycota</taxon>
        <taxon>Agaricomycotina</taxon>
        <taxon>Agaricomycetes</taxon>
        <taxon>Sebacinales</taxon>
        <taxon>Serendipitaceae</taxon>
        <taxon>Serendipita</taxon>
    </lineage>
</organism>
<evidence type="ECO:0000256" key="7">
    <source>
        <dbReference type="RuleBase" id="RU362106"/>
    </source>
</evidence>
<comment type="caution">
    <text evidence="8">The sequence shown here is derived from an EMBL/GenBank/DDBJ whole genome shotgun (WGS) entry which is preliminary data.</text>
</comment>
<evidence type="ECO:0000256" key="5">
    <source>
        <dbReference type="ARBA" id="ARBA00022884"/>
    </source>
</evidence>
<dbReference type="GO" id="GO:0005759">
    <property type="term" value="C:mitochondrial matrix"/>
    <property type="evidence" value="ECO:0007669"/>
    <property type="project" value="TreeGrafter"/>
</dbReference>
<evidence type="ECO:0000256" key="6">
    <source>
        <dbReference type="ARBA" id="ARBA00024915"/>
    </source>
</evidence>
<evidence type="ECO:0000256" key="3">
    <source>
        <dbReference type="ARBA" id="ARBA00022679"/>
    </source>
</evidence>
<sequence>MIRQIRRINISFTIKPVRGMSTTPGKLSKKELAKLPSPDGELPELREWRERFNQRPAPKPTLHNLRTARELVKGFGIADSKSPKVIIEVFAGPGTLSRALCELPPSKMSKLIILEHNPTYLPYLEVLAKLDKRVIVRPLNGWLWSSYSEIMKEGLLDDIMVQEWDNSIRGVHPPHPNLHFVATTIPFGETGEALFNQMFRAVAGHEWLFKYGPMPWSAVLPYSSWKRAVAPLESNQRCKLTCMVEATVEPELVVDVEMMEDHATHFFPPYKKINDHMVAANFRPLGFQVMRVAGIPEWDYVLRSLWINKTTPIKKSLKHISAGARNMVNYLDDSKVYILEKHPKNLTLDEWGILMKAFNDWPFHPTDLGTLSDSIKLTDKRL</sequence>
<dbReference type="Proteomes" id="UP000007148">
    <property type="component" value="Unassembled WGS sequence"/>
</dbReference>
<dbReference type="AlphaFoldDB" id="G4T9N8"/>
<dbReference type="Gene3D" id="3.40.50.150">
    <property type="entry name" value="Vaccinia Virus protein VP39"/>
    <property type="match status" value="1"/>
</dbReference>
<dbReference type="InParanoid" id="G4T9N8"/>
<dbReference type="HOGENOM" id="CLU_034228_1_0_1"/>
<evidence type="ECO:0000256" key="2">
    <source>
        <dbReference type="ARBA" id="ARBA00022603"/>
    </source>
</evidence>
<dbReference type="SUPFAM" id="SSF53335">
    <property type="entry name" value="S-adenosyl-L-methionine-dependent methyltransferases"/>
    <property type="match status" value="1"/>
</dbReference>
<evidence type="ECO:0000313" key="9">
    <source>
        <dbReference type="Proteomes" id="UP000007148"/>
    </source>
</evidence>
<dbReference type="OMA" id="WDYVTKH"/>
<keyword evidence="7" id="KW-0698">rRNA processing</keyword>
<protein>
    <recommendedName>
        <fullName evidence="7">rRNA adenine N(6)-methyltransferase</fullName>
        <ecNumber evidence="7">2.1.1.-</ecNumber>
    </recommendedName>
</protein>
<evidence type="ECO:0000256" key="1">
    <source>
        <dbReference type="ARBA" id="ARBA00004173"/>
    </source>
</evidence>
<dbReference type="GO" id="GO:0003723">
    <property type="term" value="F:RNA binding"/>
    <property type="evidence" value="ECO:0007669"/>
    <property type="project" value="UniProtKB-KW"/>
</dbReference>
<dbReference type="OrthoDB" id="16079at2759"/>
<dbReference type="STRING" id="1109443.G4T9N8"/>
<keyword evidence="5" id="KW-0694">RNA-binding</keyword>
<comment type="function">
    <text evidence="6">Mitochondrial transcription factor that confers selective promoter recognition on the core subunit of the yeast mitochondrial RNA polymerase. Interacts with DNA in a non-specific manner.</text>
</comment>
<gene>
    <name evidence="8" type="ORF">PIIN_01916</name>
</gene>
<dbReference type="Pfam" id="PF00398">
    <property type="entry name" value="RrnaAD"/>
    <property type="match status" value="1"/>
</dbReference>
<evidence type="ECO:0000256" key="4">
    <source>
        <dbReference type="ARBA" id="ARBA00022691"/>
    </source>
</evidence>
<keyword evidence="2 7" id="KW-0489">Methyltransferase</keyword>
<keyword evidence="9" id="KW-1185">Reference proteome</keyword>
<keyword evidence="3 7" id="KW-0808">Transferase</keyword>
<dbReference type="GO" id="GO:0000179">
    <property type="term" value="F:rRNA (adenine-N6,N6-)-dimethyltransferase activity"/>
    <property type="evidence" value="ECO:0007669"/>
    <property type="project" value="TreeGrafter"/>
</dbReference>
<dbReference type="InterPro" id="IPR029063">
    <property type="entry name" value="SAM-dependent_MTases_sf"/>
</dbReference>
<comment type="similarity">
    <text evidence="7">Belongs to the class I-like SAM-binding methyltransferase superfamily. rRNA adenine N(6)-methyltransferase family.</text>
</comment>
<dbReference type="InterPro" id="IPR001737">
    <property type="entry name" value="KsgA/Erm"/>
</dbReference>